<dbReference type="Gene3D" id="3.40.630.30">
    <property type="match status" value="1"/>
</dbReference>
<accession>A0A1Q4HAI0</accession>
<sequence>MRSTMTEIVRNAPALNRFEIYEGDEIAGFAEYVDHEQQRIFHHTEIGEKFGGKGLASQLIKTALTETTNAGLRIVPVCQFVQKFLDKHDDFAADVDEVTPAVLGLLDNS</sequence>
<evidence type="ECO:0000313" key="2">
    <source>
        <dbReference type="EMBL" id="OPE55875.1"/>
    </source>
</evidence>
<dbReference type="OrthoDB" id="5405911at2"/>
<keyword evidence="3" id="KW-0808">Transferase</keyword>
<dbReference type="STRING" id="1801.BRW64_18195"/>
<name>A0A1Q4HAI0_9MYCO</name>
<evidence type="ECO:0000313" key="5">
    <source>
        <dbReference type="Proteomes" id="UP000220340"/>
    </source>
</evidence>
<dbReference type="Proteomes" id="UP000191039">
    <property type="component" value="Unassembled WGS sequence"/>
</dbReference>
<dbReference type="PROSITE" id="PS51729">
    <property type="entry name" value="GNAT_YJDJ"/>
    <property type="match status" value="1"/>
</dbReference>
<reference evidence="3 5" key="2">
    <citation type="submission" date="2017-10" db="EMBL/GenBank/DDBJ databases">
        <title>The new phylogeny of genus Mycobacterium.</title>
        <authorList>
            <person name="Tortoli E."/>
            <person name="Trovato A."/>
            <person name="Cirillo D.M."/>
        </authorList>
    </citation>
    <scope>NUCLEOTIDE SEQUENCE [LARGE SCALE GENOMIC DNA]</scope>
    <source>
        <strain evidence="3 5">IP141170001</strain>
    </source>
</reference>
<dbReference type="EMBL" id="PDCR01000020">
    <property type="protein sequence ID" value="PEG53399.1"/>
    <property type="molecule type" value="Genomic_DNA"/>
</dbReference>
<dbReference type="AlphaFoldDB" id="A0A1Q4HAI0"/>
<evidence type="ECO:0000313" key="4">
    <source>
        <dbReference type="Proteomes" id="UP000191039"/>
    </source>
</evidence>
<evidence type="ECO:0000259" key="1">
    <source>
        <dbReference type="PROSITE" id="PS51729"/>
    </source>
</evidence>
<dbReference type="CDD" id="cd04301">
    <property type="entry name" value="NAT_SF"/>
    <property type="match status" value="1"/>
</dbReference>
<gene>
    <name evidence="2" type="ORF">BV510_02915</name>
    <name evidence="3" type="ORF">CRI78_16145</name>
</gene>
<dbReference type="InterPro" id="IPR016181">
    <property type="entry name" value="Acyl_CoA_acyltransferase"/>
</dbReference>
<dbReference type="InterPro" id="IPR045057">
    <property type="entry name" value="Gcn5-rel_NAT"/>
</dbReference>
<keyword evidence="5" id="KW-1185">Reference proteome</keyword>
<reference evidence="2 4" key="1">
    <citation type="submission" date="2016-09" db="EMBL/GenBank/DDBJ databases">
        <title>genome sequences of unsequenced Mycobacteria.</title>
        <authorList>
            <person name="Greninger A.L."/>
            <person name="Jerome K.R."/>
            <person name="Mcnair B."/>
            <person name="Wallis C."/>
            <person name="Fang F."/>
        </authorList>
    </citation>
    <scope>NUCLEOTIDE SEQUENCE [LARGE SCALE GENOMIC DNA]</scope>
    <source>
        <strain evidence="2 4">BM1</strain>
    </source>
</reference>
<proteinExistence type="predicted"/>
<comment type="caution">
    <text evidence="3">The sequence shown here is derived from an EMBL/GenBank/DDBJ whole genome shotgun (WGS) entry which is preliminary data.</text>
</comment>
<protein>
    <submittedName>
        <fullName evidence="2">GNAT family acetyltransferase</fullName>
    </submittedName>
    <submittedName>
        <fullName evidence="3">N-acetyltransferase</fullName>
    </submittedName>
</protein>
<dbReference type="SUPFAM" id="SSF55729">
    <property type="entry name" value="Acyl-CoA N-acyltransferases (Nat)"/>
    <property type="match status" value="1"/>
</dbReference>
<organism evidence="3 5">
    <name type="scientific">Mycolicibacterium diernhoferi</name>
    <dbReference type="NCBI Taxonomy" id="1801"/>
    <lineage>
        <taxon>Bacteria</taxon>
        <taxon>Bacillati</taxon>
        <taxon>Actinomycetota</taxon>
        <taxon>Actinomycetes</taxon>
        <taxon>Mycobacteriales</taxon>
        <taxon>Mycobacteriaceae</taxon>
        <taxon>Mycolicibacterium</taxon>
    </lineage>
</organism>
<dbReference type="Pfam" id="PF14542">
    <property type="entry name" value="Acetyltransf_CG"/>
    <property type="match status" value="1"/>
</dbReference>
<dbReference type="PANTHER" id="PTHR31435:SF10">
    <property type="entry name" value="BSR4717 PROTEIN"/>
    <property type="match status" value="1"/>
</dbReference>
<dbReference type="InterPro" id="IPR031165">
    <property type="entry name" value="GNAT_YJDJ"/>
</dbReference>
<dbReference type="GO" id="GO:0016740">
    <property type="term" value="F:transferase activity"/>
    <property type="evidence" value="ECO:0007669"/>
    <property type="project" value="UniProtKB-KW"/>
</dbReference>
<dbReference type="Proteomes" id="UP000220340">
    <property type="component" value="Unassembled WGS sequence"/>
</dbReference>
<feature type="domain" description="N-acetyltransferase" evidence="1">
    <location>
        <begin position="10"/>
        <end position="96"/>
    </location>
</feature>
<dbReference type="PANTHER" id="PTHR31435">
    <property type="entry name" value="PROTEIN NATD1"/>
    <property type="match status" value="1"/>
</dbReference>
<evidence type="ECO:0000313" key="3">
    <source>
        <dbReference type="EMBL" id="PEG53399.1"/>
    </source>
</evidence>
<dbReference type="EMBL" id="MIJD01000015">
    <property type="protein sequence ID" value="OPE55875.1"/>
    <property type="molecule type" value="Genomic_DNA"/>
</dbReference>